<sequence length="79" mass="9089">MKRLPVNPGNRFSAQDLMQYLIHLQKNKKNPCIYSLEPGGQLEWASSPFVSLHEISSQWNSHVIQLEKLCDDNNILPID</sequence>
<organism evidence="1">
    <name type="scientific">marine metagenome</name>
    <dbReference type="NCBI Taxonomy" id="408172"/>
    <lineage>
        <taxon>unclassified sequences</taxon>
        <taxon>metagenomes</taxon>
        <taxon>ecological metagenomes</taxon>
    </lineage>
</organism>
<dbReference type="AlphaFoldDB" id="A0A382XU49"/>
<evidence type="ECO:0000313" key="1">
    <source>
        <dbReference type="EMBL" id="SVD74379.1"/>
    </source>
</evidence>
<feature type="non-terminal residue" evidence="1">
    <location>
        <position position="79"/>
    </location>
</feature>
<reference evidence="1" key="1">
    <citation type="submission" date="2018-05" db="EMBL/GenBank/DDBJ databases">
        <authorList>
            <person name="Lanie J.A."/>
            <person name="Ng W.-L."/>
            <person name="Kazmierczak K.M."/>
            <person name="Andrzejewski T.M."/>
            <person name="Davidsen T.M."/>
            <person name="Wayne K.J."/>
            <person name="Tettelin H."/>
            <person name="Glass J.I."/>
            <person name="Rusch D."/>
            <person name="Podicherti R."/>
            <person name="Tsui H.-C.T."/>
            <person name="Winkler M.E."/>
        </authorList>
    </citation>
    <scope>NUCLEOTIDE SEQUENCE</scope>
</reference>
<protein>
    <submittedName>
        <fullName evidence="1">Uncharacterized protein</fullName>
    </submittedName>
</protein>
<accession>A0A382XU49</accession>
<proteinExistence type="predicted"/>
<gene>
    <name evidence="1" type="ORF">METZ01_LOCUS427233</name>
</gene>
<dbReference type="Gene3D" id="3.30.590.20">
    <property type="match status" value="1"/>
</dbReference>
<dbReference type="EMBL" id="UINC01170366">
    <property type="protein sequence ID" value="SVD74379.1"/>
    <property type="molecule type" value="Genomic_DNA"/>
</dbReference>
<name>A0A382XU49_9ZZZZ</name>